<evidence type="ECO:0000256" key="1">
    <source>
        <dbReference type="ARBA" id="ARBA00023002"/>
    </source>
</evidence>
<dbReference type="Proteomes" id="UP000769157">
    <property type="component" value="Unassembled WGS sequence"/>
</dbReference>
<dbReference type="InterPro" id="IPR036812">
    <property type="entry name" value="NAD(P)_OxRdtase_dom_sf"/>
</dbReference>
<dbReference type="InterPro" id="IPR023210">
    <property type="entry name" value="NADP_OxRdtase_dom"/>
</dbReference>
<dbReference type="CDD" id="cd19077">
    <property type="entry name" value="AKR_AKR8A1-2"/>
    <property type="match status" value="1"/>
</dbReference>
<dbReference type="AlphaFoldDB" id="A0A9P8PEW9"/>
<dbReference type="GeneID" id="70233241"/>
<reference evidence="3" key="1">
    <citation type="journal article" date="2021" name="Open Biol.">
        <title>Shared evolutionary footprints suggest mitochondrial oxidative damage underlies multiple complex I losses in fungi.</title>
        <authorList>
            <person name="Schikora-Tamarit M.A."/>
            <person name="Marcet-Houben M."/>
            <person name="Nosek J."/>
            <person name="Gabaldon T."/>
        </authorList>
    </citation>
    <scope>NUCLEOTIDE SEQUENCE</scope>
    <source>
        <strain evidence="3">CBS6075</strain>
    </source>
</reference>
<keyword evidence="4" id="KW-1185">Reference proteome</keyword>
<dbReference type="SUPFAM" id="SSF51430">
    <property type="entry name" value="NAD(P)-linked oxidoreductase"/>
    <property type="match status" value="1"/>
</dbReference>
<sequence>MSSPSPVPISGPTGYGLMSLTVRPKPIPYEQAFAAINNAIADGVTFLNGGEFYGINVFNPDPTVEKKPYENLKLIKAYFEKYPENRSKVTVSIKGCLGAKGPDCSPEGVKRSIENIASYFPENKFDLFETGRMDHSVSVEDFIKSVIPFIERGTIKGISLSEVNANTIRRAAAVYPISCVEVELSLWSTDILFNGVMDTCKELGIPVIAYSPLGRGYLTGSIKSVDDLDKADYRRSFDRFASQEAIDANKSIIDNIAKFAKAKNATLAQIALSWVRSFSEYPEKYPTVIPIPSASTAERNHENNTHIKLSKAEFDELTNLVTNQKIYGGRYAAMFEPHLNG</sequence>
<dbReference type="GO" id="GO:0016491">
    <property type="term" value="F:oxidoreductase activity"/>
    <property type="evidence" value="ECO:0007669"/>
    <property type="project" value="UniProtKB-KW"/>
</dbReference>
<proteinExistence type="predicted"/>
<dbReference type="OrthoDB" id="37537at2759"/>
<protein>
    <recommendedName>
        <fullName evidence="2">NADP-dependent oxidoreductase domain-containing protein</fullName>
    </recommendedName>
</protein>
<dbReference type="RefSeq" id="XP_046064182.1">
    <property type="nucleotide sequence ID" value="XM_046202016.1"/>
</dbReference>
<feature type="domain" description="NADP-dependent oxidoreductase" evidence="2">
    <location>
        <begin position="14"/>
        <end position="320"/>
    </location>
</feature>
<comment type="caution">
    <text evidence="3">The sequence shown here is derived from an EMBL/GenBank/DDBJ whole genome shotgun (WGS) entry which is preliminary data.</text>
</comment>
<evidence type="ECO:0000313" key="4">
    <source>
        <dbReference type="Proteomes" id="UP000769157"/>
    </source>
</evidence>
<organism evidence="3 4">
    <name type="scientific">Ogataea philodendri</name>
    <dbReference type="NCBI Taxonomy" id="1378263"/>
    <lineage>
        <taxon>Eukaryota</taxon>
        <taxon>Fungi</taxon>
        <taxon>Dikarya</taxon>
        <taxon>Ascomycota</taxon>
        <taxon>Saccharomycotina</taxon>
        <taxon>Pichiomycetes</taxon>
        <taxon>Pichiales</taxon>
        <taxon>Pichiaceae</taxon>
        <taxon>Ogataea</taxon>
    </lineage>
</organism>
<keyword evidence="1" id="KW-0560">Oxidoreductase</keyword>
<dbReference type="PANTHER" id="PTHR43625">
    <property type="entry name" value="AFLATOXIN B1 ALDEHYDE REDUCTASE"/>
    <property type="match status" value="1"/>
</dbReference>
<accession>A0A9P8PEW9</accession>
<dbReference type="PANTHER" id="PTHR43625:SF78">
    <property type="entry name" value="PYRIDOXAL REDUCTASE-RELATED"/>
    <property type="match status" value="1"/>
</dbReference>
<dbReference type="Pfam" id="PF00248">
    <property type="entry name" value="Aldo_ket_red"/>
    <property type="match status" value="1"/>
</dbReference>
<evidence type="ECO:0000313" key="3">
    <source>
        <dbReference type="EMBL" id="KAH3670757.1"/>
    </source>
</evidence>
<gene>
    <name evidence="3" type="ORF">OGAPHI_001273</name>
</gene>
<reference evidence="3" key="2">
    <citation type="submission" date="2021-01" db="EMBL/GenBank/DDBJ databases">
        <authorList>
            <person name="Schikora-Tamarit M.A."/>
        </authorList>
    </citation>
    <scope>NUCLEOTIDE SEQUENCE</scope>
    <source>
        <strain evidence="3">CBS6075</strain>
    </source>
</reference>
<name>A0A9P8PEW9_9ASCO</name>
<dbReference type="GO" id="GO:0005737">
    <property type="term" value="C:cytoplasm"/>
    <property type="evidence" value="ECO:0007669"/>
    <property type="project" value="TreeGrafter"/>
</dbReference>
<dbReference type="EMBL" id="JAEUBE010000087">
    <property type="protein sequence ID" value="KAH3670757.1"/>
    <property type="molecule type" value="Genomic_DNA"/>
</dbReference>
<dbReference type="InterPro" id="IPR050791">
    <property type="entry name" value="Aldo-Keto_reductase"/>
</dbReference>
<dbReference type="Gene3D" id="3.20.20.100">
    <property type="entry name" value="NADP-dependent oxidoreductase domain"/>
    <property type="match status" value="1"/>
</dbReference>
<evidence type="ECO:0000259" key="2">
    <source>
        <dbReference type="Pfam" id="PF00248"/>
    </source>
</evidence>